<evidence type="ECO:0000313" key="5">
    <source>
        <dbReference type="Proteomes" id="UP000192660"/>
    </source>
</evidence>
<dbReference type="Pfam" id="PF00011">
    <property type="entry name" value="HSP20"/>
    <property type="match status" value="1"/>
</dbReference>
<accession>A0A1W1W8F2</accession>
<evidence type="ECO:0000259" key="3">
    <source>
        <dbReference type="PROSITE" id="PS01031"/>
    </source>
</evidence>
<reference evidence="5" key="1">
    <citation type="submission" date="2017-04" db="EMBL/GenBank/DDBJ databases">
        <authorList>
            <person name="Varghese N."/>
            <person name="Submissions S."/>
        </authorList>
    </citation>
    <scope>NUCLEOTIDE SEQUENCE [LARGE SCALE GENOMIC DNA]</scope>
    <source>
        <strain evidence="5">DSM 9293</strain>
    </source>
</reference>
<organism evidence="4 5">
    <name type="scientific">Sulfobacillus thermosulfidooxidans (strain DSM 9293 / VKM B-1269 / AT-1)</name>
    <dbReference type="NCBI Taxonomy" id="929705"/>
    <lineage>
        <taxon>Bacteria</taxon>
        <taxon>Bacillati</taxon>
        <taxon>Bacillota</taxon>
        <taxon>Clostridia</taxon>
        <taxon>Eubacteriales</taxon>
        <taxon>Clostridiales Family XVII. Incertae Sedis</taxon>
        <taxon>Sulfobacillus</taxon>
    </lineage>
</organism>
<dbReference type="SUPFAM" id="SSF49764">
    <property type="entry name" value="HSP20-like chaperones"/>
    <property type="match status" value="1"/>
</dbReference>
<comment type="similarity">
    <text evidence="1 2">Belongs to the small heat shock protein (HSP20) family.</text>
</comment>
<evidence type="ECO:0000256" key="1">
    <source>
        <dbReference type="PROSITE-ProRule" id="PRU00285"/>
    </source>
</evidence>
<protein>
    <submittedName>
        <fullName evidence="4">HSP20 family protein</fullName>
    </submittedName>
</protein>
<dbReference type="InterPro" id="IPR002068">
    <property type="entry name" value="A-crystallin/Hsp20_dom"/>
</dbReference>
<keyword evidence="5" id="KW-1185">Reference proteome</keyword>
<name>A0A1W1W8F2_SULTA</name>
<dbReference type="PROSITE" id="PS01031">
    <property type="entry name" value="SHSP"/>
    <property type="match status" value="1"/>
</dbReference>
<dbReference type="RefSeq" id="WP_020376530.1">
    <property type="nucleotide sequence ID" value="NZ_FWWY01000001.1"/>
</dbReference>
<dbReference type="OrthoDB" id="1806521at2"/>
<dbReference type="STRING" id="28034.BFX07_04850"/>
<evidence type="ECO:0000256" key="2">
    <source>
        <dbReference type="RuleBase" id="RU003616"/>
    </source>
</evidence>
<dbReference type="Proteomes" id="UP000192660">
    <property type="component" value="Unassembled WGS sequence"/>
</dbReference>
<gene>
    <name evidence="4" type="ORF">SAMN00768000_0657</name>
</gene>
<proteinExistence type="inferred from homology"/>
<dbReference type="InterPro" id="IPR008978">
    <property type="entry name" value="HSP20-like_chaperone"/>
</dbReference>
<evidence type="ECO:0000313" key="4">
    <source>
        <dbReference type="EMBL" id="SMC02571.1"/>
    </source>
</evidence>
<sequence length="135" mass="15694">MLMRWDPTDIQHFRNDMSRVWNRMRDDWNLDDTKPRTHLHQIENGYMAEFELPGVDPDLVNIEVDEESISVKGTFPASPLEQDKREGEEFQAVVGFPTEIDPESAEAEYKYGLLRVKVYKATGRRKKISISNAAH</sequence>
<feature type="domain" description="SHSP" evidence="3">
    <location>
        <begin position="28"/>
        <end position="133"/>
    </location>
</feature>
<dbReference type="EMBL" id="FWWY01000001">
    <property type="protein sequence ID" value="SMC02571.1"/>
    <property type="molecule type" value="Genomic_DNA"/>
</dbReference>
<dbReference type="Gene3D" id="2.60.40.790">
    <property type="match status" value="1"/>
</dbReference>
<dbReference type="CDD" id="cd06464">
    <property type="entry name" value="ACD_sHsps-like"/>
    <property type="match status" value="1"/>
</dbReference>
<dbReference type="AlphaFoldDB" id="A0A1W1W8F2"/>